<protein>
    <submittedName>
        <fullName evidence="2">Uncharacterized protein</fullName>
    </submittedName>
</protein>
<dbReference type="EMBL" id="SRIO01000027">
    <property type="protein sequence ID" value="TFZ81340.1"/>
    <property type="molecule type" value="Genomic_DNA"/>
</dbReference>
<gene>
    <name evidence="2" type="ORF">E4680_12840</name>
</gene>
<evidence type="ECO:0000256" key="1">
    <source>
        <dbReference type="SAM" id="Phobius"/>
    </source>
</evidence>
<keyword evidence="3" id="KW-1185">Reference proteome</keyword>
<comment type="caution">
    <text evidence="2">The sequence shown here is derived from an EMBL/GenBank/DDBJ whole genome shotgun (WGS) entry which is preliminary data.</text>
</comment>
<sequence length="90" mass="9888">MNAKQWWLDLAEVICALQIFPRLLLLLAFASASLYAWYAPQLAVAVVRETPSPGLAEGIISGVIAATVPFVGQIFTQVLKLNRTGYEERP</sequence>
<proteinExistence type="predicted"/>
<keyword evidence="1" id="KW-0812">Transmembrane</keyword>
<dbReference type="Proteomes" id="UP000297890">
    <property type="component" value="Unassembled WGS sequence"/>
</dbReference>
<reference evidence="2 3" key="1">
    <citation type="journal article" date="2019" name="ISME J.">
        <title>Candidatus Macondimonas diazotrophica, a novel gammaproteobacterial genus dominating crude-oil-contaminated coastal sediments.</title>
        <authorList>
            <person name="Karthikeyan S."/>
            <person name="Konstantinidis K."/>
        </authorList>
    </citation>
    <scope>NUCLEOTIDE SEQUENCE [LARGE SCALE GENOMIC DNA]</scope>
    <source>
        <strain evidence="2 3">KTK01</strain>
    </source>
</reference>
<evidence type="ECO:0000313" key="3">
    <source>
        <dbReference type="Proteomes" id="UP000297890"/>
    </source>
</evidence>
<dbReference type="AlphaFoldDB" id="A0A4Z0F4X9"/>
<keyword evidence="1" id="KW-1133">Transmembrane helix</keyword>
<name>A0A4Z0F4X9_9GAMM</name>
<feature type="transmembrane region" description="Helical" evidence="1">
    <location>
        <begin position="58"/>
        <end position="79"/>
    </location>
</feature>
<keyword evidence="1" id="KW-0472">Membrane</keyword>
<organism evidence="2 3">
    <name type="scientific">Candidatus Macondimonas diazotrophica</name>
    <dbReference type="NCBI Taxonomy" id="2305248"/>
    <lineage>
        <taxon>Bacteria</taxon>
        <taxon>Pseudomonadati</taxon>
        <taxon>Pseudomonadota</taxon>
        <taxon>Gammaproteobacteria</taxon>
        <taxon>Chromatiales</taxon>
        <taxon>Ectothiorhodospiraceae</taxon>
        <taxon>Candidatus Macondimonas</taxon>
    </lineage>
</organism>
<accession>A0A4Z0F4X9</accession>
<feature type="transmembrane region" description="Helical" evidence="1">
    <location>
        <begin position="20"/>
        <end position="38"/>
    </location>
</feature>
<evidence type="ECO:0000313" key="2">
    <source>
        <dbReference type="EMBL" id="TFZ81340.1"/>
    </source>
</evidence>
<dbReference type="RefSeq" id="WP_135282819.1">
    <property type="nucleotide sequence ID" value="NZ_SRIO01000027.1"/>
</dbReference>